<dbReference type="InterPro" id="IPR004358">
    <property type="entry name" value="Sig_transdc_His_kin-like_C"/>
</dbReference>
<organism evidence="5 6">
    <name type="scientific">Thalassotalea algicola</name>
    <dbReference type="NCBI Taxonomy" id="2716224"/>
    <lineage>
        <taxon>Bacteria</taxon>
        <taxon>Pseudomonadati</taxon>
        <taxon>Pseudomonadota</taxon>
        <taxon>Gammaproteobacteria</taxon>
        <taxon>Alteromonadales</taxon>
        <taxon>Colwelliaceae</taxon>
        <taxon>Thalassotalea</taxon>
    </lineage>
</organism>
<dbReference type="PANTHER" id="PTHR43065:SF47">
    <property type="match status" value="1"/>
</dbReference>
<sequence>MQAIIQDIIRGISNSYGEDFFECVTLCLDKVIQSNYTFIARLNLERNVSNTICLVGNGKVLDNFEYALKDTPCANVADDSVCIYPDHVTDSFPDDQLLIDMGIEGYLGTPLYNSQGKVMGLVVALYENPITDQELTLSLFELFSGRIAGEIERFDHENNLIALNKSLDEKVADRTIKLAETIEQLKGAHEQLIESEKMAALGGLVSGVAHEVNTPLGVAITAQSLLQEKYLAFKTKLEGGGISHKDMNCFMEQLSQSLPLIENNLFRAKELIEDFKRTAKEQADIQEENIELNHYFQRVVSTLTPILKRKKAQVKLHCPNVHVTSYPGYHAQVLTNLITNSVQHGFDIANENRIEITVEQVQENTFKVTYRDNGKGIPTNMTHKVVEPFYTTDRISGSTGLGLSICHNLATNALNGSFAVHTSEQGTHIVYTFSAIHL</sequence>
<dbReference type="SMART" id="SM00387">
    <property type="entry name" value="HATPase_c"/>
    <property type="match status" value="1"/>
</dbReference>
<dbReference type="InterPro" id="IPR036890">
    <property type="entry name" value="HATPase_C_sf"/>
</dbReference>
<evidence type="ECO:0000313" key="6">
    <source>
        <dbReference type="Proteomes" id="UP000568664"/>
    </source>
</evidence>
<protein>
    <recommendedName>
        <fullName evidence="2">histidine kinase</fullName>
        <ecNumber evidence="2">2.7.13.3</ecNumber>
    </recommendedName>
</protein>
<keyword evidence="5" id="KW-0808">Transferase</keyword>
<dbReference type="CDD" id="cd00075">
    <property type="entry name" value="HATPase"/>
    <property type="match status" value="1"/>
</dbReference>
<comment type="caution">
    <text evidence="5">The sequence shown here is derived from an EMBL/GenBank/DDBJ whole genome shotgun (WGS) entry which is preliminary data.</text>
</comment>
<keyword evidence="3" id="KW-0597">Phosphoprotein</keyword>
<dbReference type="InterPro" id="IPR005467">
    <property type="entry name" value="His_kinase_dom"/>
</dbReference>
<reference evidence="5 6" key="1">
    <citation type="submission" date="2020-04" db="EMBL/GenBank/DDBJ databases">
        <title>Thalassotalea sp. M1531, isolated from the surface of marine red alga.</title>
        <authorList>
            <person name="Pang L."/>
            <person name="Lu D.-C."/>
        </authorList>
    </citation>
    <scope>NUCLEOTIDE SEQUENCE [LARGE SCALE GENOMIC DNA]</scope>
    <source>
        <strain evidence="5 6">M1531</strain>
    </source>
</reference>
<evidence type="ECO:0000259" key="4">
    <source>
        <dbReference type="PROSITE" id="PS50109"/>
    </source>
</evidence>
<dbReference type="Proteomes" id="UP000568664">
    <property type="component" value="Unassembled WGS sequence"/>
</dbReference>
<keyword evidence="5" id="KW-0418">Kinase</keyword>
<dbReference type="GO" id="GO:0000155">
    <property type="term" value="F:phosphorelay sensor kinase activity"/>
    <property type="evidence" value="ECO:0007669"/>
    <property type="project" value="InterPro"/>
</dbReference>
<dbReference type="PROSITE" id="PS50109">
    <property type="entry name" value="HIS_KIN"/>
    <property type="match status" value="1"/>
</dbReference>
<dbReference type="RefSeq" id="WP_169075892.1">
    <property type="nucleotide sequence ID" value="NZ_JABBXH010000004.1"/>
</dbReference>
<dbReference type="Pfam" id="PF02518">
    <property type="entry name" value="HATPase_c"/>
    <property type="match status" value="1"/>
</dbReference>
<evidence type="ECO:0000313" key="5">
    <source>
        <dbReference type="EMBL" id="NMP32568.1"/>
    </source>
</evidence>
<name>A0A7Y0Q7M8_9GAMM</name>
<dbReference type="Gene3D" id="1.10.287.130">
    <property type="match status" value="1"/>
</dbReference>
<feature type="domain" description="Histidine kinase" evidence="4">
    <location>
        <begin position="207"/>
        <end position="437"/>
    </location>
</feature>
<dbReference type="SUPFAM" id="SSF55874">
    <property type="entry name" value="ATPase domain of HSP90 chaperone/DNA topoisomerase II/histidine kinase"/>
    <property type="match status" value="1"/>
</dbReference>
<dbReference type="InterPro" id="IPR003018">
    <property type="entry name" value="GAF"/>
</dbReference>
<dbReference type="InterPro" id="IPR036097">
    <property type="entry name" value="HisK_dim/P_sf"/>
</dbReference>
<evidence type="ECO:0000256" key="3">
    <source>
        <dbReference type="ARBA" id="ARBA00022553"/>
    </source>
</evidence>
<gene>
    <name evidence="5" type="ORF">HII17_13460</name>
</gene>
<evidence type="ECO:0000256" key="1">
    <source>
        <dbReference type="ARBA" id="ARBA00000085"/>
    </source>
</evidence>
<proteinExistence type="predicted"/>
<keyword evidence="6" id="KW-1185">Reference proteome</keyword>
<dbReference type="Pfam" id="PF01590">
    <property type="entry name" value="GAF"/>
    <property type="match status" value="1"/>
</dbReference>
<dbReference type="Gene3D" id="3.30.565.10">
    <property type="entry name" value="Histidine kinase-like ATPase, C-terminal domain"/>
    <property type="match status" value="1"/>
</dbReference>
<evidence type="ECO:0000256" key="2">
    <source>
        <dbReference type="ARBA" id="ARBA00012438"/>
    </source>
</evidence>
<dbReference type="InterPro" id="IPR003661">
    <property type="entry name" value="HisK_dim/P_dom"/>
</dbReference>
<dbReference type="AlphaFoldDB" id="A0A7Y0Q7M8"/>
<dbReference type="PANTHER" id="PTHR43065">
    <property type="entry name" value="SENSOR HISTIDINE KINASE"/>
    <property type="match status" value="1"/>
</dbReference>
<dbReference type="SUPFAM" id="SSF55781">
    <property type="entry name" value="GAF domain-like"/>
    <property type="match status" value="1"/>
</dbReference>
<dbReference type="EC" id="2.7.13.3" evidence="2"/>
<dbReference type="InterPro" id="IPR003594">
    <property type="entry name" value="HATPase_dom"/>
</dbReference>
<dbReference type="SUPFAM" id="SSF47384">
    <property type="entry name" value="Homodimeric domain of signal transducing histidine kinase"/>
    <property type="match status" value="1"/>
</dbReference>
<accession>A0A7Y0Q7M8</accession>
<dbReference type="PRINTS" id="PR00344">
    <property type="entry name" value="BCTRLSENSOR"/>
</dbReference>
<comment type="catalytic activity">
    <reaction evidence="1">
        <text>ATP + protein L-histidine = ADP + protein N-phospho-L-histidine.</text>
        <dbReference type="EC" id="2.7.13.3"/>
    </reaction>
</comment>
<dbReference type="EMBL" id="JABBXH010000004">
    <property type="protein sequence ID" value="NMP32568.1"/>
    <property type="molecule type" value="Genomic_DNA"/>
</dbReference>
<dbReference type="CDD" id="cd00082">
    <property type="entry name" value="HisKA"/>
    <property type="match status" value="1"/>
</dbReference>